<evidence type="ECO:0000313" key="1">
    <source>
        <dbReference type="EMBL" id="KSZ59583.1"/>
    </source>
</evidence>
<dbReference type="SUPFAM" id="SSF55961">
    <property type="entry name" value="Bet v1-like"/>
    <property type="match status" value="1"/>
</dbReference>
<dbReference type="EMBL" id="AZXY01000002">
    <property type="protein sequence ID" value="KSZ59583.1"/>
    <property type="molecule type" value="Genomic_DNA"/>
</dbReference>
<dbReference type="PATRIC" id="fig|1441730.3.peg.1092"/>
<protein>
    <submittedName>
        <fullName evidence="1">Cyclase</fullName>
    </submittedName>
</protein>
<dbReference type="Pfam" id="PF10604">
    <property type="entry name" value="Polyketide_cyc2"/>
    <property type="match status" value="1"/>
</dbReference>
<dbReference type="Proteomes" id="UP000053060">
    <property type="component" value="Unassembled WGS sequence"/>
</dbReference>
<organism evidence="1 2">
    <name type="scientific">Rhodococcus pyridinivorans KG-16</name>
    <dbReference type="NCBI Taxonomy" id="1441730"/>
    <lineage>
        <taxon>Bacteria</taxon>
        <taxon>Bacillati</taxon>
        <taxon>Actinomycetota</taxon>
        <taxon>Actinomycetes</taxon>
        <taxon>Mycobacteriales</taxon>
        <taxon>Nocardiaceae</taxon>
        <taxon>Rhodococcus</taxon>
    </lineage>
</organism>
<accession>A0A0V9UNL8</accession>
<dbReference type="InterPro" id="IPR019587">
    <property type="entry name" value="Polyketide_cyclase/dehydratase"/>
</dbReference>
<gene>
    <name evidence="1" type="ORF">Z045_05225</name>
</gene>
<dbReference type="AlphaFoldDB" id="A0A0V9UNL8"/>
<dbReference type="InterPro" id="IPR023393">
    <property type="entry name" value="START-like_dom_sf"/>
</dbReference>
<dbReference type="RefSeq" id="WP_060650947.1">
    <property type="nucleotide sequence ID" value="NZ_AZXY01000002.1"/>
</dbReference>
<reference evidence="1 2" key="2">
    <citation type="journal article" date="2016" name="Genome Announc.">
        <title>Draft Genome Sequence of a Versatile Hydrocarbon-Degrading Bacterium, Rhodococcus pyridinivorans Strain KG-16, Collected from Oil Fields in India.</title>
        <authorList>
            <person name="Aggarwal R.K."/>
            <person name="Dawar C."/>
            <person name="Phanindranath R."/>
            <person name="Mutnuri L."/>
            <person name="Dayal A.M."/>
        </authorList>
    </citation>
    <scope>NUCLEOTIDE SEQUENCE [LARGE SCALE GENOMIC DNA]</scope>
    <source>
        <strain evidence="1 2">KG-16</strain>
    </source>
</reference>
<name>A0A0V9UNL8_9NOCA</name>
<dbReference type="PANTHER" id="PTHR39683">
    <property type="entry name" value="CONSERVED PROTEIN TB16.3"/>
    <property type="match status" value="1"/>
</dbReference>
<dbReference type="GeneID" id="86865644"/>
<evidence type="ECO:0000313" key="2">
    <source>
        <dbReference type="Proteomes" id="UP000053060"/>
    </source>
</evidence>
<dbReference type="CDD" id="cd07819">
    <property type="entry name" value="SRPBCC_2"/>
    <property type="match status" value="1"/>
</dbReference>
<sequence length="146" mass="16077">MAVSSTRSFDIDATPEQVMAALAAVERLPEWSSTHKSVTVESTHPDGRPHRVRMTVSIVGITDEQVVEYSWNGDESMSWTLVESSQQRQQDGAYTLTAKGSGTTAEFSLTIDPKIPVPGFLVRRAEKMALETAGKGLKSFTEKNFR</sequence>
<proteinExistence type="predicted"/>
<dbReference type="Gene3D" id="3.30.530.20">
    <property type="match status" value="1"/>
</dbReference>
<dbReference type="PANTHER" id="PTHR39683:SF4">
    <property type="entry name" value="COENZYME Q-BINDING PROTEIN COQ10 START DOMAIN-CONTAINING PROTEIN"/>
    <property type="match status" value="1"/>
</dbReference>
<reference evidence="2" key="1">
    <citation type="submission" date="2015-01" db="EMBL/GenBank/DDBJ databases">
        <title>Draft genome sequence of Rhodococcus pyridinivorans strain KG-16, a hydrocarbon-degrading bacterium.</title>
        <authorList>
            <person name="Aggarwal R.K."/>
            <person name="Dawar C."/>
        </authorList>
    </citation>
    <scope>NUCLEOTIDE SEQUENCE [LARGE SCALE GENOMIC DNA]</scope>
    <source>
        <strain evidence="2">KG-16</strain>
    </source>
</reference>
<comment type="caution">
    <text evidence="1">The sequence shown here is derived from an EMBL/GenBank/DDBJ whole genome shotgun (WGS) entry which is preliminary data.</text>
</comment>